<dbReference type="GeneID" id="25729244"/>
<dbReference type="PANTHER" id="PTHR13237">
    <property type="entry name" value="SOMETHING ABOUT SILENCING PROTEIN 10-RELATED"/>
    <property type="match status" value="1"/>
</dbReference>
<dbReference type="Proteomes" id="UP000054498">
    <property type="component" value="Unassembled WGS sequence"/>
</dbReference>
<dbReference type="OrthoDB" id="203440at2759"/>
<dbReference type="GO" id="GO:0032040">
    <property type="term" value="C:small-subunit processome"/>
    <property type="evidence" value="ECO:0007669"/>
    <property type="project" value="TreeGrafter"/>
</dbReference>
<evidence type="ECO:0000259" key="2">
    <source>
        <dbReference type="Pfam" id="PF09368"/>
    </source>
</evidence>
<gene>
    <name evidence="3" type="ORF">MNEG_11932</name>
</gene>
<evidence type="ECO:0000313" key="3">
    <source>
        <dbReference type="EMBL" id="KIY96029.1"/>
    </source>
</evidence>
<evidence type="ECO:0000313" key="4">
    <source>
        <dbReference type="Proteomes" id="UP000054498"/>
    </source>
</evidence>
<feature type="region of interest" description="Disordered" evidence="1">
    <location>
        <begin position="1"/>
        <end position="107"/>
    </location>
</feature>
<name>A0A0D2LX56_9CHLO</name>
<feature type="domain" description="Sas10 C-terminal" evidence="2">
    <location>
        <begin position="125"/>
        <end position="178"/>
    </location>
</feature>
<feature type="compositionally biased region" description="Basic and acidic residues" evidence="1">
    <location>
        <begin position="58"/>
        <end position="68"/>
    </location>
</feature>
<reference evidence="3 4" key="1">
    <citation type="journal article" date="2013" name="BMC Genomics">
        <title>Reconstruction of the lipid metabolism for the microalga Monoraphidium neglectum from its genome sequence reveals characteristics suitable for biofuel production.</title>
        <authorList>
            <person name="Bogen C."/>
            <person name="Al-Dilaimi A."/>
            <person name="Albersmeier A."/>
            <person name="Wichmann J."/>
            <person name="Grundmann M."/>
            <person name="Rupp O."/>
            <person name="Lauersen K.J."/>
            <person name="Blifernez-Klassen O."/>
            <person name="Kalinowski J."/>
            <person name="Goesmann A."/>
            <person name="Mussgnug J.H."/>
            <person name="Kruse O."/>
        </authorList>
    </citation>
    <scope>NUCLEOTIDE SEQUENCE [LARGE SCALE GENOMIC DNA]</scope>
    <source>
        <strain evidence="3 4">SAG 48.87</strain>
    </source>
</reference>
<dbReference type="RefSeq" id="XP_013895049.1">
    <property type="nucleotide sequence ID" value="XM_014039595.1"/>
</dbReference>
<feature type="region of interest" description="Disordered" evidence="1">
    <location>
        <begin position="148"/>
        <end position="179"/>
    </location>
</feature>
<dbReference type="GO" id="GO:0000462">
    <property type="term" value="P:maturation of SSU-rRNA from tricistronic rRNA transcript (SSU-rRNA, 5.8S rRNA, LSU-rRNA)"/>
    <property type="evidence" value="ECO:0007669"/>
    <property type="project" value="TreeGrafter"/>
</dbReference>
<dbReference type="EMBL" id="KK103194">
    <property type="protein sequence ID" value="KIY96029.1"/>
    <property type="molecule type" value="Genomic_DNA"/>
</dbReference>
<dbReference type="KEGG" id="mng:MNEG_11932"/>
<sequence>MHLHPCDRPPIARPASGVPPLGQAAAAGGRKRRNAAGDGEGDDGDEFFRAAKAARAAAKADRRARHEVPALAPPLPDESREGQRPISYAIQKNRGLTPHSTAPTPAGAGGLALAALARIRTGAWRKDLKNPRKKHRIKFAAAQVRRKGQVQGVREAPGAGYSGEATGVKANVAKSRRLG</sequence>
<evidence type="ECO:0000256" key="1">
    <source>
        <dbReference type="SAM" id="MobiDB-lite"/>
    </source>
</evidence>
<proteinExistence type="predicted"/>
<organism evidence="3 4">
    <name type="scientific">Monoraphidium neglectum</name>
    <dbReference type="NCBI Taxonomy" id="145388"/>
    <lineage>
        <taxon>Eukaryota</taxon>
        <taxon>Viridiplantae</taxon>
        <taxon>Chlorophyta</taxon>
        <taxon>core chlorophytes</taxon>
        <taxon>Chlorophyceae</taxon>
        <taxon>CS clade</taxon>
        <taxon>Sphaeropleales</taxon>
        <taxon>Selenastraceae</taxon>
        <taxon>Monoraphidium</taxon>
    </lineage>
</organism>
<accession>A0A0D2LX56</accession>
<dbReference type="AlphaFoldDB" id="A0A0D2LX56"/>
<protein>
    <recommendedName>
        <fullName evidence="2">Sas10 C-terminal domain-containing protein</fullName>
    </recommendedName>
</protein>
<dbReference type="Pfam" id="PF09368">
    <property type="entry name" value="Sas10"/>
    <property type="match status" value="1"/>
</dbReference>
<dbReference type="PANTHER" id="PTHR13237:SF9">
    <property type="entry name" value="NEUROGUIDIN"/>
    <property type="match status" value="1"/>
</dbReference>
<dbReference type="InterPro" id="IPR018972">
    <property type="entry name" value="Sas10_C_dom"/>
</dbReference>
<dbReference type="STRING" id="145388.A0A0D2LX56"/>
<keyword evidence="4" id="KW-1185">Reference proteome</keyword>